<dbReference type="EMBL" id="LAZR01002031">
    <property type="protein sequence ID" value="KKN35542.1"/>
    <property type="molecule type" value="Genomic_DNA"/>
</dbReference>
<sequence>MSDDLKPCPFCEDDQAEYRKRSMPLHGGDTRVVCMLCLAEGPLGMDEEDAADGWNDRRKRTP</sequence>
<protein>
    <recommendedName>
        <fullName evidence="2">Restriction alleviation protein, Lar family</fullName>
    </recommendedName>
</protein>
<comment type="caution">
    <text evidence="1">The sequence shown here is derived from an EMBL/GenBank/DDBJ whole genome shotgun (WGS) entry which is preliminary data.</text>
</comment>
<evidence type="ECO:0008006" key="2">
    <source>
        <dbReference type="Google" id="ProtNLM"/>
    </source>
</evidence>
<name>A0A0F9QEW9_9ZZZZ</name>
<dbReference type="Pfam" id="PF14354">
    <property type="entry name" value="Lar_restr_allev"/>
    <property type="match status" value="1"/>
</dbReference>
<organism evidence="1">
    <name type="scientific">marine sediment metagenome</name>
    <dbReference type="NCBI Taxonomy" id="412755"/>
    <lineage>
        <taxon>unclassified sequences</taxon>
        <taxon>metagenomes</taxon>
        <taxon>ecological metagenomes</taxon>
    </lineage>
</organism>
<accession>A0A0F9QEW9</accession>
<reference evidence="1" key="1">
    <citation type="journal article" date="2015" name="Nature">
        <title>Complex archaea that bridge the gap between prokaryotes and eukaryotes.</title>
        <authorList>
            <person name="Spang A."/>
            <person name="Saw J.H."/>
            <person name="Jorgensen S.L."/>
            <person name="Zaremba-Niedzwiedzka K."/>
            <person name="Martijn J."/>
            <person name="Lind A.E."/>
            <person name="van Eijk R."/>
            <person name="Schleper C."/>
            <person name="Guy L."/>
            <person name="Ettema T.J."/>
        </authorList>
    </citation>
    <scope>NUCLEOTIDE SEQUENCE</scope>
</reference>
<evidence type="ECO:0000313" key="1">
    <source>
        <dbReference type="EMBL" id="KKN35542.1"/>
    </source>
</evidence>
<gene>
    <name evidence="1" type="ORF">LCGC14_0782760</name>
</gene>
<dbReference type="AlphaFoldDB" id="A0A0F9QEW9"/>
<proteinExistence type="predicted"/>